<reference evidence="7" key="1">
    <citation type="journal article" date="2022" name="Cell Host Microbe">
        <title>Colonization of the live biotherapeutic product VE303 and modulation of the microbiota and metabolites in healthy volunteers.</title>
        <authorList>
            <person name="Dsouza M."/>
            <person name="Menon R."/>
            <person name="Crossette E."/>
            <person name="Bhattarai S.K."/>
            <person name="Schneider J."/>
            <person name="Kim Y.G."/>
            <person name="Reddy S."/>
            <person name="Caballero S."/>
            <person name="Felix C."/>
            <person name="Cornacchione L."/>
            <person name="Hendrickson J."/>
            <person name="Watson A.R."/>
            <person name="Minot S.S."/>
            <person name="Greenfield N."/>
            <person name="Schopf L."/>
            <person name="Szabady R."/>
            <person name="Patarroyo J."/>
            <person name="Smith W."/>
            <person name="Harrison P."/>
            <person name="Kuijper E.J."/>
            <person name="Kelly C.P."/>
            <person name="Olle B."/>
            <person name="Bobilev D."/>
            <person name="Silber J.L."/>
            <person name="Bucci V."/>
            <person name="Roberts B."/>
            <person name="Faith J."/>
            <person name="Norman J.M."/>
        </authorList>
    </citation>
    <scope>NUCLEOTIDE SEQUENCE</scope>
    <source>
        <strain evidence="7">VE303-04</strain>
    </source>
</reference>
<dbReference type="EMBL" id="JAINVB010000002">
    <property type="protein sequence ID" value="MCK0088938.1"/>
    <property type="molecule type" value="Genomic_DNA"/>
</dbReference>
<keyword evidence="5 6" id="KW-0472">Membrane</keyword>
<gene>
    <name evidence="7" type="ORF">K5I21_24345</name>
</gene>
<evidence type="ECO:0000256" key="5">
    <source>
        <dbReference type="ARBA" id="ARBA00023136"/>
    </source>
</evidence>
<dbReference type="RefSeq" id="WP_024738711.1">
    <property type="nucleotide sequence ID" value="NZ_JAINVB010000002.1"/>
</dbReference>
<comment type="subcellular location">
    <subcellularLocation>
        <location evidence="1">Cell membrane</location>
        <topology evidence="1">Multi-pass membrane protein</topology>
    </subcellularLocation>
</comment>
<proteinExistence type="predicted"/>
<dbReference type="Pfam" id="PF03606">
    <property type="entry name" value="DcuC"/>
    <property type="match status" value="1"/>
</dbReference>
<feature type="transmembrane region" description="Helical" evidence="6">
    <location>
        <begin position="260"/>
        <end position="277"/>
    </location>
</feature>
<feature type="transmembrane region" description="Helical" evidence="6">
    <location>
        <begin position="143"/>
        <end position="159"/>
    </location>
</feature>
<dbReference type="InterPro" id="IPR051679">
    <property type="entry name" value="DASS-Related_Transporters"/>
</dbReference>
<dbReference type="Proteomes" id="UP001203136">
    <property type="component" value="Unassembled WGS sequence"/>
</dbReference>
<dbReference type="PANTHER" id="PTHR43652">
    <property type="entry name" value="BASIC AMINO ACID ANTIPORTER YFCC-RELATED"/>
    <property type="match status" value="1"/>
</dbReference>
<evidence type="ECO:0000256" key="6">
    <source>
        <dbReference type="SAM" id="Phobius"/>
    </source>
</evidence>
<feature type="transmembrane region" description="Helical" evidence="6">
    <location>
        <begin position="356"/>
        <end position="376"/>
    </location>
</feature>
<evidence type="ECO:0000313" key="8">
    <source>
        <dbReference type="Proteomes" id="UP001203136"/>
    </source>
</evidence>
<dbReference type="InterPro" id="IPR018385">
    <property type="entry name" value="C4_dicarb_anaerob_car-like"/>
</dbReference>
<protein>
    <submittedName>
        <fullName evidence="7">AbgT family transporter</fullName>
    </submittedName>
</protein>
<feature type="transmembrane region" description="Helical" evidence="6">
    <location>
        <begin position="121"/>
        <end position="137"/>
    </location>
</feature>
<dbReference type="PANTHER" id="PTHR43652:SF2">
    <property type="entry name" value="BASIC AMINO ACID ANTIPORTER YFCC-RELATED"/>
    <property type="match status" value="1"/>
</dbReference>
<evidence type="ECO:0000256" key="3">
    <source>
        <dbReference type="ARBA" id="ARBA00022692"/>
    </source>
</evidence>
<dbReference type="GO" id="GO:0005886">
    <property type="term" value="C:plasma membrane"/>
    <property type="evidence" value="ECO:0007669"/>
    <property type="project" value="UniProtKB-SubCell"/>
</dbReference>
<feature type="transmembrane region" description="Helical" evidence="6">
    <location>
        <begin position="12"/>
        <end position="34"/>
    </location>
</feature>
<evidence type="ECO:0000313" key="7">
    <source>
        <dbReference type="EMBL" id="MCK0088938.1"/>
    </source>
</evidence>
<accession>A0AAW5FAN8</accession>
<feature type="transmembrane region" description="Helical" evidence="6">
    <location>
        <begin position="63"/>
        <end position="88"/>
    </location>
</feature>
<keyword evidence="2" id="KW-1003">Cell membrane</keyword>
<feature type="transmembrane region" description="Helical" evidence="6">
    <location>
        <begin position="315"/>
        <end position="336"/>
    </location>
</feature>
<evidence type="ECO:0000256" key="4">
    <source>
        <dbReference type="ARBA" id="ARBA00022989"/>
    </source>
</evidence>
<feature type="transmembrane region" description="Helical" evidence="6">
    <location>
        <begin position="201"/>
        <end position="220"/>
    </location>
</feature>
<comment type="caution">
    <text evidence="7">The sequence shown here is derived from an EMBL/GenBank/DDBJ whole genome shotgun (WGS) entry which is preliminary data.</text>
</comment>
<evidence type="ECO:0000256" key="1">
    <source>
        <dbReference type="ARBA" id="ARBA00004651"/>
    </source>
</evidence>
<keyword evidence="4 6" id="KW-1133">Transmembrane helix</keyword>
<dbReference type="AlphaFoldDB" id="A0AAW5FAN8"/>
<feature type="transmembrane region" description="Helical" evidence="6">
    <location>
        <begin position="166"/>
        <end position="189"/>
    </location>
</feature>
<keyword evidence="3 6" id="KW-0812">Transmembrane</keyword>
<evidence type="ECO:0000256" key="2">
    <source>
        <dbReference type="ARBA" id="ARBA00022475"/>
    </source>
</evidence>
<name>A0AAW5FAN8_CLOSY</name>
<sequence>MFGVKKRKGRFEAPHVFVILFTLIIAASIMTYLIPAGHFERVELGGRMVIDPESFVYVEQTPVGIFAALNCITAGIGEVSEIIAFLLIMGGSFHVIQSTDAIKIGIGRIAVAGAKSGRDKFLIPVLMAAFAAGGVVFGMAEETLPFIAIMVILAMSMGFDSITGAAIALVGACAGVSCSAMSPFTVGVAQTIAELPLLSGWQFRMCSLVFMFTIAVTYIYRYAMKVRKNPEASLMYELDRERSDILNLEDLEELTGRHKAVLAIFFGMMVILVLGVMKWGWGITQMSSLFLAASIASAAVFRMRFNQYAVTFAQGLESLAVGATVVGLSRAVLVILTQGNIIDTILFSSSSLLSQIPAAVSSLGIYLFQCLLNFLIPSGSGQAAVSIPILAPLGDLIGVTRQTTVVAFQLGDAISNILTPTSGYFMAALSLANIPWEKWVKWILPLIGLQYLGGAVVVMIAQFIHLGPF</sequence>
<organism evidence="7 8">
    <name type="scientific">Clostridium symbiosum</name>
    <name type="common">Bacteroides symbiosus</name>
    <dbReference type="NCBI Taxonomy" id="1512"/>
    <lineage>
        <taxon>Bacteria</taxon>
        <taxon>Bacillati</taxon>
        <taxon>Bacillota</taxon>
        <taxon>Clostridia</taxon>
        <taxon>Lachnospirales</taxon>
        <taxon>Lachnospiraceae</taxon>
        <taxon>Otoolea</taxon>
    </lineage>
</organism>
<feature type="transmembrane region" description="Helical" evidence="6">
    <location>
        <begin position="442"/>
        <end position="464"/>
    </location>
</feature>